<evidence type="ECO:0000256" key="3">
    <source>
        <dbReference type="ARBA" id="ARBA00011738"/>
    </source>
</evidence>
<comment type="catalytic activity">
    <reaction evidence="10 11">
        <text>tRNA(His) + L-histidine + ATP = L-histidyl-tRNA(His) + AMP + diphosphate + H(+)</text>
        <dbReference type="Rhea" id="RHEA:17313"/>
        <dbReference type="Rhea" id="RHEA-COMP:9665"/>
        <dbReference type="Rhea" id="RHEA-COMP:9689"/>
        <dbReference type="ChEBI" id="CHEBI:15378"/>
        <dbReference type="ChEBI" id="CHEBI:30616"/>
        <dbReference type="ChEBI" id="CHEBI:33019"/>
        <dbReference type="ChEBI" id="CHEBI:57595"/>
        <dbReference type="ChEBI" id="CHEBI:78442"/>
        <dbReference type="ChEBI" id="CHEBI:78527"/>
        <dbReference type="ChEBI" id="CHEBI:456215"/>
        <dbReference type="EC" id="6.1.1.21"/>
    </reaction>
</comment>
<keyword evidence="6 11" id="KW-0547">Nucleotide-binding</keyword>
<evidence type="ECO:0000256" key="10">
    <source>
        <dbReference type="ARBA" id="ARBA00047639"/>
    </source>
</evidence>
<feature type="binding site" evidence="12">
    <location>
        <position position="258"/>
    </location>
    <ligand>
        <name>L-histidine</name>
        <dbReference type="ChEBI" id="CHEBI:57595"/>
    </ligand>
</feature>
<reference evidence="14" key="2">
    <citation type="submission" date="2014-07" db="EMBL/GenBank/DDBJ databases">
        <title>Initial genome analysis of the psychrotolerant acidophile Acidithiobacillus ferrivorans CF27: insights into iron and sulfur oxidation pathways and into biofilm formation.</title>
        <authorList>
            <person name="Talla E."/>
            <person name="Hedrich S."/>
            <person name="Mangenot S."/>
            <person name="Ji B."/>
            <person name="Johnson D.B."/>
            <person name="Barbe V."/>
            <person name="Bonnefoy V."/>
        </authorList>
    </citation>
    <scope>NUCLEOTIDE SEQUENCE [LARGE SCALE GENOMIC DNA]</scope>
    <source>
        <strain evidence="14">CF27</strain>
    </source>
</reference>
<keyword evidence="16" id="KW-1185">Reference proteome</keyword>
<gene>
    <name evidence="11 14" type="primary">hisS</name>
    <name evidence="15" type="ORF">AFERRI_10064</name>
    <name evidence="14" type="ORF">AFERRI_40022</name>
</gene>
<dbReference type="InterPro" id="IPR045864">
    <property type="entry name" value="aa-tRNA-synth_II/BPL/LPL"/>
</dbReference>
<dbReference type="NCBIfam" id="TIGR00442">
    <property type="entry name" value="hisS"/>
    <property type="match status" value="1"/>
</dbReference>
<dbReference type="HAMAP" id="MF_00127">
    <property type="entry name" value="His_tRNA_synth"/>
    <property type="match status" value="1"/>
</dbReference>
<keyword evidence="7 11" id="KW-0067">ATP-binding</keyword>
<dbReference type="PIRSF" id="PIRSF001549">
    <property type="entry name" value="His-tRNA_synth"/>
    <property type="match status" value="1"/>
</dbReference>
<dbReference type="Pfam" id="PF13393">
    <property type="entry name" value="tRNA-synt_His"/>
    <property type="match status" value="1"/>
</dbReference>
<dbReference type="PANTHER" id="PTHR43707:SF1">
    <property type="entry name" value="HISTIDINE--TRNA LIGASE, MITOCHONDRIAL-RELATED"/>
    <property type="match status" value="1"/>
</dbReference>
<evidence type="ECO:0000256" key="12">
    <source>
        <dbReference type="PIRSR" id="PIRSR001549-1"/>
    </source>
</evidence>
<dbReference type="CDD" id="cd00773">
    <property type="entry name" value="HisRS-like_core"/>
    <property type="match status" value="1"/>
</dbReference>
<keyword evidence="5 11" id="KW-0436">Ligase</keyword>
<comment type="similarity">
    <text evidence="2 11">Belongs to the class-II aminoacyl-tRNA synthetase family.</text>
</comment>
<accession>A0A060UNR6</accession>
<dbReference type="InterPro" id="IPR041715">
    <property type="entry name" value="HisRS-like_core"/>
</dbReference>
<dbReference type="EC" id="6.1.1.21" evidence="11"/>
<dbReference type="Gene3D" id="3.40.50.800">
    <property type="entry name" value="Anticodon-binding domain"/>
    <property type="match status" value="1"/>
</dbReference>
<proteinExistence type="inferred from homology"/>
<dbReference type="Gene3D" id="3.30.930.10">
    <property type="entry name" value="Bira Bifunctional Protein, Domain 2"/>
    <property type="match status" value="1"/>
</dbReference>
<dbReference type="SUPFAM" id="SSF52954">
    <property type="entry name" value="Class II aaRS ABD-related"/>
    <property type="match status" value="1"/>
</dbReference>
<evidence type="ECO:0000256" key="1">
    <source>
        <dbReference type="ARBA" id="ARBA00004496"/>
    </source>
</evidence>
<evidence type="ECO:0000256" key="11">
    <source>
        <dbReference type="HAMAP-Rule" id="MF_00127"/>
    </source>
</evidence>
<reference evidence="14" key="1">
    <citation type="submission" date="2014-03" db="EMBL/GenBank/DDBJ databases">
        <authorList>
            <person name="Genoscope - CEA"/>
        </authorList>
    </citation>
    <scope>NUCLEOTIDE SEQUENCE [LARGE SCALE GENOMIC DNA]</scope>
    <source>
        <strain evidence="14">CF27</strain>
    </source>
</reference>
<protein>
    <recommendedName>
        <fullName evidence="11">Histidine--tRNA ligase</fullName>
        <ecNumber evidence="11">6.1.1.21</ecNumber>
    </recommendedName>
    <alternativeName>
        <fullName evidence="11">Histidyl-tRNA synthetase</fullName>
        <shortName evidence="11">HisRS</shortName>
    </alternativeName>
</protein>
<comment type="subcellular location">
    <subcellularLocation>
        <location evidence="1 11">Cytoplasm</location>
    </subcellularLocation>
</comment>
<evidence type="ECO:0000313" key="14">
    <source>
        <dbReference type="EMBL" id="CDQ10070.1"/>
    </source>
</evidence>
<keyword evidence="8 11" id="KW-0648">Protein biosynthesis</keyword>
<evidence type="ECO:0000313" key="16">
    <source>
        <dbReference type="Proteomes" id="UP000193925"/>
    </source>
</evidence>
<dbReference type="PROSITE" id="PS50862">
    <property type="entry name" value="AA_TRNA_LIGASE_II"/>
    <property type="match status" value="1"/>
</dbReference>
<evidence type="ECO:0000256" key="4">
    <source>
        <dbReference type="ARBA" id="ARBA00022490"/>
    </source>
</evidence>
<evidence type="ECO:0000256" key="8">
    <source>
        <dbReference type="ARBA" id="ARBA00022917"/>
    </source>
</evidence>
<feature type="domain" description="Aminoacyl-transfer RNA synthetases class-II family profile" evidence="13">
    <location>
        <begin position="1"/>
        <end position="325"/>
    </location>
</feature>
<comment type="subunit">
    <text evidence="3 11">Homodimer.</text>
</comment>
<dbReference type="FunFam" id="3.30.930.10:FF:000005">
    <property type="entry name" value="Histidine--tRNA ligase"/>
    <property type="match status" value="1"/>
</dbReference>
<dbReference type="PANTHER" id="PTHR43707">
    <property type="entry name" value="HISTIDYL-TRNA SYNTHETASE"/>
    <property type="match status" value="1"/>
</dbReference>
<feature type="binding site" evidence="12">
    <location>
        <begin position="84"/>
        <end position="86"/>
    </location>
    <ligand>
        <name>L-histidine</name>
        <dbReference type="ChEBI" id="CHEBI:57595"/>
    </ligand>
</feature>
<name>A0A060UNR6_9PROT</name>
<dbReference type="EMBL" id="CCCS020000034">
    <property type="protein sequence ID" value="CDQ10070.1"/>
    <property type="molecule type" value="Genomic_DNA"/>
</dbReference>
<evidence type="ECO:0000256" key="9">
    <source>
        <dbReference type="ARBA" id="ARBA00023146"/>
    </source>
</evidence>
<dbReference type="GO" id="GO:0005737">
    <property type="term" value="C:cytoplasm"/>
    <property type="evidence" value="ECO:0007669"/>
    <property type="project" value="UniProtKB-SubCell"/>
</dbReference>
<keyword evidence="4 11" id="KW-0963">Cytoplasm</keyword>
<keyword evidence="9 11" id="KW-0030">Aminoacyl-tRNA synthetase</keyword>
<feature type="binding site" evidence="12">
    <location>
        <position position="132"/>
    </location>
    <ligand>
        <name>L-histidine</name>
        <dbReference type="ChEBI" id="CHEBI:57595"/>
    </ligand>
</feature>
<feature type="binding site" evidence="12">
    <location>
        <begin position="262"/>
        <end position="263"/>
    </location>
    <ligand>
        <name>L-histidine</name>
        <dbReference type="ChEBI" id="CHEBI:57595"/>
    </ligand>
</feature>
<evidence type="ECO:0000256" key="2">
    <source>
        <dbReference type="ARBA" id="ARBA00008226"/>
    </source>
</evidence>
<dbReference type="GO" id="GO:0006427">
    <property type="term" value="P:histidyl-tRNA aminoacylation"/>
    <property type="evidence" value="ECO:0007669"/>
    <property type="project" value="UniProtKB-UniRule"/>
</dbReference>
<dbReference type="EMBL" id="LT841305">
    <property type="protein sequence ID" value="SMH64031.1"/>
    <property type="molecule type" value="Genomic_DNA"/>
</dbReference>
<dbReference type="InterPro" id="IPR004516">
    <property type="entry name" value="HisRS/HisZ"/>
</dbReference>
<evidence type="ECO:0000259" key="13">
    <source>
        <dbReference type="PROSITE" id="PS50862"/>
    </source>
</evidence>
<evidence type="ECO:0000313" key="15">
    <source>
        <dbReference type="EMBL" id="SMH64031.1"/>
    </source>
</evidence>
<dbReference type="InterPro" id="IPR006195">
    <property type="entry name" value="aa-tRNA-synth_II"/>
</dbReference>
<dbReference type="SUPFAM" id="SSF55681">
    <property type="entry name" value="Class II aaRS and biotin synthetases"/>
    <property type="match status" value="1"/>
</dbReference>
<evidence type="ECO:0000256" key="7">
    <source>
        <dbReference type="ARBA" id="ARBA00022840"/>
    </source>
</evidence>
<dbReference type="Proteomes" id="UP000193925">
    <property type="component" value="Chromosome AFERRI"/>
</dbReference>
<dbReference type="GO" id="GO:0004821">
    <property type="term" value="F:histidine-tRNA ligase activity"/>
    <property type="evidence" value="ECO:0007669"/>
    <property type="project" value="UniProtKB-UniRule"/>
</dbReference>
<dbReference type="AlphaFoldDB" id="A0A060UNR6"/>
<feature type="binding site" evidence="12">
    <location>
        <position position="128"/>
    </location>
    <ligand>
        <name>L-histidine</name>
        <dbReference type="ChEBI" id="CHEBI:57595"/>
    </ligand>
</feature>
<reference evidence="15 16" key="3">
    <citation type="submission" date="2017-03" db="EMBL/GenBank/DDBJ databases">
        <authorList>
            <person name="Regsiter A."/>
            <person name="William W."/>
        </authorList>
    </citation>
    <scope>NUCLEOTIDE SEQUENCE [LARGE SCALE GENOMIC DNA]</scope>
    <source>
        <strain evidence="15">PRJEB5721</strain>
    </source>
</reference>
<dbReference type="RefSeq" id="WP_035192358.1">
    <property type="nucleotide sequence ID" value="NZ_CCCS020000034.1"/>
</dbReference>
<sequence length="439" mass="47862">MAGKVLQAVRGMNDIFPEESAGWQALEGDLRTLLALYDYGEVRLPLLESTELFARAIGDVTDIVQKEMYTFADRNGDSLTLRPEGTAGCVRAAIQTQSMRGQTPRYYYMGPMFRHERPQKGRYRQFHQLGVEVFGLPAASTDAEVIALSARILRTAGVTASLQINSLGSRAARAHYRTLLLDYLRPRRAELCADCQERMERNPLRVLDCKVPTCQDIAHLAPHLADHLDADSAAHFALLQSLLTALDIPYQVNHSLVRGLDYYNRTVFEWVTDALGAQGTVLAGGRYDGLVAQLGGAETAAIGFAVGLERLLALQALQGRAVEAPAPLLFMGALEAAAVARAWQIAEQLRDGGISVVTSGPATFKTLMKQAERSRARFQIIIGAGQLAGEALILKEQAGEGRWQGDLDAVHEGLRSLGVDFPQPAPHTVRNFATARTLS</sequence>
<evidence type="ECO:0000256" key="6">
    <source>
        <dbReference type="ARBA" id="ARBA00022741"/>
    </source>
</evidence>
<dbReference type="InterPro" id="IPR015807">
    <property type="entry name" value="His-tRNA-ligase"/>
</dbReference>
<evidence type="ECO:0000256" key="5">
    <source>
        <dbReference type="ARBA" id="ARBA00022598"/>
    </source>
</evidence>
<dbReference type="GO" id="GO:0005524">
    <property type="term" value="F:ATP binding"/>
    <property type="evidence" value="ECO:0007669"/>
    <property type="project" value="UniProtKB-UniRule"/>
</dbReference>
<organism evidence="14">
    <name type="scientific">Acidithiobacillus ferrivorans</name>
    <dbReference type="NCBI Taxonomy" id="160808"/>
    <lineage>
        <taxon>Bacteria</taxon>
        <taxon>Pseudomonadati</taxon>
        <taxon>Pseudomonadota</taxon>
        <taxon>Acidithiobacillia</taxon>
        <taxon>Acidithiobacillales</taxon>
        <taxon>Acidithiobacillaceae</taxon>
        <taxon>Acidithiobacillus</taxon>
    </lineage>
</organism>
<feature type="binding site" evidence="12">
    <location>
        <position position="114"/>
    </location>
    <ligand>
        <name>L-histidine</name>
        <dbReference type="ChEBI" id="CHEBI:57595"/>
    </ligand>
</feature>
<dbReference type="InterPro" id="IPR036621">
    <property type="entry name" value="Anticodon-bd_dom_sf"/>
</dbReference>